<comment type="cofactor">
    <cofactor evidence="1">
        <name>Zn(2+)</name>
        <dbReference type="ChEBI" id="CHEBI:29105"/>
    </cofactor>
</comment>
<evidence type="ECO:0000313" key="7">
    <source>
        <dbReference type="Proteomes" id="UP000248975"/>
    </source>
</evidence>
<dbReference type="Proteomes" id="UP000248975">
    <property type="component" value="Unassembled WGS sequence"/>
</dbReference>
<dbReference type="Gene3D" id="3.40.50.10310">
    <property type="entry name" value="Creatininase"/>
    <property type="match status" value="1"/>
</dbReference>
<name>A0A2W5SCF5_CERSP</name>
<accession>A0A2W5SCF5</accession>
<protein>
    <submittedName>
        <fullName evidence="6">Creatinine amidohydrolase</fullName>
    </submittedName>
</protein>
<evidence type="ECO:0000256" key="3">
    <source>
        <dbReference type="ARBA" id="ARBA00022801"/>
    </source>
</evidence>
<evidence type="ECO:0000256" key="4">
    <source>
        <dbReference type="ARBA" id="ARBA00022833"/>
    </source>
</evidence>
<dbReference type="AlphaFoldDB" id="A0A2W5SCF5"/>
<evidence type="ECO:0000313" key="6">
    <source>
        <dbReference type="EMBL" id="PZQ99556.1"/>
    </source>
</evidence>
<dbReference type="PANTHER" id="PTHR35005:SF1">
    <property type="entry name" value="2-AMINO-5-FORMYLAMINO-6-RIBOSYLAMINOPYRIMIDIN-4(3H)-ONE 5'-MONOPHOSPHATE DEFORMYLASE"/>
    <property type="match status" value="1"/>
</dbReference>
<comment type="similarity">
    <text evidence="5">Belongs to the creatininase superfamily.</text>
</comment>
<dbReference type="InterPro" id="IPR003785">
    <property type="entry name" value="Creatininase/forma_Hydrolase"/>
</dbReference>
<dbReference type="InterPro" id="IPR024087">
    <property type="entry name" value="Creatininase-like_sf"/>
</dbReference>
<reference evidence="6 7" key="1">
    <citation type="submission" date="2017-08" db="EMBL/GenBank/DDBJ databases">
        <title>Infants hospitalized years apart are colonized by the same room-sourced microbial strains.</title>
        <authorList>
            <person name="Brooks B."/>
            <person name="Olm M.R."/>
            <person name="Firek B.A."/>
            <person name="Baker R."/>
            <person name="Thomas B.C."/>
            <person name="Morowitz M.J."/>
            <person name="Banfield J.F."/>
        </authorList>
    </citation>
    <scope>NUCLEOTIDE SEQUENCE [LARGE SCALE GENOMIC DNA]</scope>
    <source>
        <strain evidence="6">S2_003_000_R2_11</strain>
    </source>
</reference>
<dbReference type="GO" id="GO:0009231">
    <property type="term" value="P:riboflavin biosynthetic process"/>
    <property type="evidence" value="ECO:0007669"/>
    <property type="project" value="TreeGrafter"/>
</dbReference>
<sequence>MRYDLMRPRQIRDAVERNLPVLLPLGVMEYHGEHLPVGMDMIAVTHAFTRLEAEAPDDMVLLPAFAYGAASYAVAGPEGTGTLHVPASALTGFAEALFAGLLRVGFRNIHAVIHHQSEDFAQGMPTDLAFRLGARQAIMARVEEDRGPGWWGRDDMAGYYRADGEDPFRWIRVHPLLPVGPGLAFPFDHAGQGETSLMLALAPETVEEARTEDNPYWYTASAPRASREQGEEGVRIILAHLRQVLGLDREPAEARVTHH</sequence>
<dbReference type="Pfam" id="PF02633">
    <property type="entry name" value="Creatininase"/>
    <property type="match status" value="1"/>
</dbReference>
<dbReference type="PANTHER" id="PTHR35005">
    <property type="entry name" value="3-DEHYDRO-SCYLLO-INOSOSE HYDROLASE"/>
    <property type="match status" value="1"/>
</dbReference>
<evidence type="ECO:0000256" key="1">
    <source>
        <dbReference type="ARBA" id="ARBA00001947"/>
    </source>
</evidence>
<keyword evidence="4" id="KW-0862">Zinc</keyword>
<evidence type="ECO:0000256" key="2">
    <source>
        <dbReference type="ARBA" id="ARBA00022723"/>
    </source>
</evidence>
<dbReference type="GO" id="GO:0016811">
    <property type="term" value="F:hydrolase activity, acting on carbon-nitrogen (but not peptide) bonds, in linear amides"/>
    <property type="evidence" value="ECO:0007669"/>
    <property type="project" value="TreeGrafter"/>
</dbReference>
<organism evidence="6 7">
    <name type="scientific">Cereibacter sphaeroides</name>
    <name type="common">Rhodobacter sphaeroides</name>
    <dbReference type="NCBI Taxonomy" id="1063"/>
    <lineage>
        <taxon>Bacteria</taxon>
        <taxon>Pseudomonadati</taxon>
        <taxon>Pseudomonadota</taxon>
        <taxon>Alphaproteobacteria</taxon>
        <taxon>Rhodobacterales</taxon>
        <taxon>Paracoccaceae</taxon>
        <taxon>Cereibacter</taxon>
    </lineage>
</organism>
<keyword evidence="3 6" id="KW-0378">Hydrolase</keyword>
<keyword evidence="2" id="KW-0479">Metal-binding</keyword>
<dbReference type="SUPFAM" id="SSF102215">
    <property type="entry name" value="Creatininase"/>
    <property type="match status" value="1"/>
</dbReference>
<gene>
    <name evidence="6" type="ORF">DI533_02485</name>
</gene>
<evidence type="ECO:0000256" key="5">
    <source>
        <dbReference type="ARBA" id="ARBA00024029"/>
    </source>
</evidence>
<comment type="caution">
    <text evidence="6">The sequence shown here is derived from an EMBL/GenBank/DDBJ whole genome shotgun (WGS) entry which is preliminary data.</text>
</comment>
<proteinExistence type="inferred from homology"/>
<dbReference type="GO" id="GO:0046872">
    <property type="term" value="F:metal ion binding"/>
    <property type="evidence" value="ECO:0007669"/>
    <property type="project" value="UniProtKB-KW"/>
</dbReference>
<dbReference type="EMBL" id="QFQS01000001">
    <property type="protein sequence ID" value="PZQ99556.1"/>
    <property type="molecule type" value="Genomic_DNA"/>
</dbReference>